<name>A0A7X3FIG8_9BACL</name>
<dbReference type="InterPro" id="IPR010982">
    <property type="entry name" value="Lambda_DNA-bd_dom_sf"/>
</dbReference>
<dbReference type="AlphaFoldDB" id="A0A7X3FIG8"/>
<evidence type="ECO:0000259" key="1">
    <source>
        <dbReference type="PROSITE" id="PS50943"/>
    </source>
</evidence>
<proteinExistence type="predicted"/>
<comment type="caution">
    <text evidence="2">The sequence shown here is derived from an EMBL/GenBank/DDBJ whole genome shotgun (WGS) entry which is preliminary data.</text>
</comment>
<dbReference type="EMBL" id="RHLK01000006">
    <property type="protein sequence ID" value="MVP00391.1"/>
    <property type="molecule type" value="Genomic_DNA"/>
</dbReference>
<dbReference type="Gene3D" id="1.10.260.40">
    <property type="entry name" value="lambda repressor-like DNA-binding domains"/>
    <property type="match status" value="1"/>
</dbReference>
<dbReference type="Pfam" id="PF13560">
    <property type="entry name" value="HTH_31"/>
    <property type="match status" value="1"/>
</dbReference>
<dbReference type="CDD" id="cd00093">
    <property type="entry name" value="HTH_XRE"/>
    <property type="match status" value="1"/>
</dbReference>
<dbReference type="SMART" id="SM00530">
    <property type="entry name" value="HTH_XRE"/>
    <property type="match status" value="1"/>
</dbReference>
<reference evidence="2 3" key="1">
    <citation type="journal article" date="2019" name="Microorganisms">
        <title>Paenibacillus lutrae sp. nov., A Chitinolytic Species Isolated from A River Otter in Castril Natural Park, Granada, Spain.</title>
        <authorList>
            <person name="Rodriguez M."/>
            <person name="Reina J.C."/>
            <person name="Bejar V."/>
            <person name="Llamas I."/>
        </authorList>
    </citation>
    <scope>NUCLEOTIDE SEQUENCE [LARGE SCALE GENOMIC DNA]</scope>
    <source>
        <strain evidence="2 3">N10</strain>
    </source>
</reference>
<accession>A0A7X3FIG8</accession>
<dbReference type="OrthoDB" id="9812960at2"/>
<gene>
    <name evidence="2" type="ORF">EDM21_12795</name>
</gene>
<keyword evidence="3" id="KW-1185">Reference proteome</keyword>
<dbReference type="SUPFAM" id="SSF47413">
    <property type="entry name" value="lambda repressor-like DNA-binding domains"/>
    <property type="match status" value="1"/>
</dbReference>
<dbReference type="InterPro" id="IPR001387">
    <property type="entry name" value="Cro/C1-type_HTH"/>
</dbReference>
<sequence length="178" mass="20687">MSHEEYEGTEKDFGDILRELRERKGYTVNQLGIYSGVSAGLISKLENKKRGTPKPDTIEKLAKGLKMEYKDLMKLAGYVDADYKLEEDLEAHMILSKMRERYKSLIKDPDISNELKGELKAELEEWSELTGVDEFMDDIELSDDHLLEKYNFTYKGETLDSEKVKKILSYIRFVAQEK</sequence>
<dbReference type="Proteomes" id="UP000490800">
    <property type="component" value="Unassembled WGS sequence"/>
</dbReference>
<protein>
    <submittedName>
        <fullName evidence="2">Helix-turn-helix domain-containing protein</fullName>
    </submittedName>
</protein>
<dbReference type="RefSeq" id="WP_157336025.1">
    <property type="nucleotide sequence ID" value="NZ_RHLK01000006.1"/>
</dbReference>
<evidence type="ECO:0000313" key="2">
    <source>
        <dbReference type="EMBL" id="MVP00391.1"/>
    </source>
</evidence>
<evidence type="ECO:0000313" key="3">
    <source>
        <dbReference type="Proteomes" id="UP000490800"/>
    </source>
</evidence>
<dbReference type="GO" id="GO:0003677">
    <property type="term" value="F:DNA binding"/>
    <property type="evidence" value="ECO:0007669"/>
    <property type="project" value="InterPro"/>
</dbReference>
<organism evidence="2 3">
    <name type="scientific">Paenibacillus lutrae</name>
    <dbReference type="NCBI Taxonomy" id="2078573"/>
    <lineage>
        <taxon>Bacteria</taxon>
        <taxon>Bacillati</taxon>
        <taxon>Bacillota</taxon>
        <taxon>Bacilli</taxon>
        <taxon>Bacillales</taxon>
        <taxon>Paenibacillaceae</taxon>
        <taxon>Paenibacillus</taxon>
    </lineage>
</organism>
<feature type="domain" description="HTH cro/C1-type" evidence="1">
    <location>
        <begin position="17"/>
        <end position="72"/>
    </location>
</feature>
<dbReference type="PROSITE" id="PS50943">
    <property type="entry name" value="HTH_CROC1"/>
    <property type="match status" value="1"/>
</dbReference>